<protein>
    <submittedName>
        <fullName evidence="1">Uncharacterized protein</fullName>
    </submittedName>
</protein>
<dbReference type="PANTHER" id="PTHR33480">
    <property type="entry name" value="SET DOMAIN-CONTAINING PROTEIN-RELATED"/>
    <property type="match status" value="1"/>
</dbReference>
<name>A0AAV7HQY9_COTGL</name>
<gene>
    <name evidence="1" type="ORF">KQX54_011570</name>
</gene>
<organism evidence="1 2">
    <name type="scientific">Cotesia glomerata</name>
    <name type="common">Lepidopteran parasitic wasp</name>
    <name type="synonym">Apanteles glomeratus</name>
    <dbReference type="NCBI Taxonomy" id="32391"/>
    <lineage>
        <taxon>Eukaryota</taxon>
        <taxon>Metazoa</taxon>
        <taxon>Ecdysozoa</taxon>
        <taxon>Arthropoda</taxon>
        <taxon>Hexapoda</taxon>
        <taxon>Insecta</taxon>
        <taxon>Pterygota</taxon>
        <taxon>Neoptera</taxon>
        <taxon>Endopterygota</taxon>
        <taxon>Hymenoptera</taxon>
        <taxon>Apocrita</taxon>
        <taxon>Ichneumonoidea</taxon>
        <taxon>Braconidae</taxon>
        <taxon>Microgastrinae</taxon>
        <taxon>Cotesia</taxon>
    </lineage>
</organism>
<reference evidence="1 2" key="1">
    <citation type="journal article" date="2021" name="J. Hered.">
        <title>A chromosome-level genome assembly of the parasitoid wasp, Cotesia glomerata (Hymenoptera: Braconidae).</title>
        <authorList>
            <person name="Pinto B.J."/>
            <person name="Weis J.J."/>
            <person name="Gamble T."/>
            <person name="Ode P.J."/>
            <person name="Paul R."/>
            <person name="Zaspel J.M."/>
        </authorList>
    </citation>
    <scope>NUCLEOTIDE SEQUENCE [LARGE SCALE GENOMIC DNA]</scope>
    <source>
        <strain evidence="1">CgM1</strain>
    </source>
</reference>
<sequence length="916" mass="105748">MNNFALIKDSEGSYHVYKSKILQKDEKNREKFILDNISVSVLYFNDDQQTLDELCKNLNSKSPSLKLIDTVRAKKPIIIEDKTLPKPRVLKFSKKEYTNAIVKKRVIVNNIHLLVNLNTSQQIRNTLRMINCQMMIIATIKRKTPLFLQGSLTLPQAPQDPKPSFNIPGNSACDDKNLKTELSKSKESKKNLCFYCKKFQSQLARHLEMVYSQEELVEKFMSFDKKSLDWKNAIAVIRKKGNFDLFVNKDLNKDKYFVPTRRPADKSKCLAENYAVCPDCNGLYTKNNLRHHSKSCVMQKNGSKGVMSKSRVAVGRVHPRASEVLRQQVIPRMNEDNVVRSIRFDLAMILYGNQLCLRHRKQYRHKLIRSNLWLCGRFLIFLQEKDPEITEFASIYDPERYHFIIDCIDEFAGINKRSGHYEKAGNATEITKHIKAVGEVLKGEYIITKNDEKKSNVDNFFMLCKTGFSNVIIKTAMETHVARQREKAVELSSSTDILLLSQYLDKLIDRYYKELEEKFSYSSWRRLAEATLSRMQVFNRRRAGESERLEITDMKSVRSLKKDDEDYQDLTEEERKFADEYVRVVIRGKINQNVPVLLTKKWFKCIKLIVKYRTEAEVCPENPYVFGIRGLSDESCLSTTKLLCFFSKNCGADKPELLRGTSLRKHAATKCAQFGLDDANTAHFAKFMGHDNKIHKNIYQQPVARKDILSISKVLEKAQKPSATITSGSLNIDNELALRDSSLDRSNDISQETFESTITSNSANDMILNTLSDATEVDLSSQSLSFNQDNQDTFCKSKRRVIQPITRKTWTKDEIKSVNCHFKHYLKTQTLPPLPLIRSIQSEFGVLKNCTPKVIKAHIFNENQKAKSATNFNDEKSDKTRSNENQIKKHLKYIFQDCIEKKKNTSTRCLCNSEKN</sequence>
<keyword evidence="2" id="KW-1185">Reference proteome</keyword>
<proteinExistence type="predicted"/>
<dbReference type="Proteomes" id="UP000826195">
    <property type="component" value="Unassembled WGS sequence"/>
</dbReference>
<dbReference type="EMBL" id="JAHXZJ010002237">
    <property type="protein sequence ID" value="KAH0546567.1"/>
    <property type="molecule type" value="Genomic_DNA"/>
</dbReference>
<evidence type="ECO:0000313" key="2">
    <source>
        <dbReference type="Proteomes" id="UP000826195"/>
    </source>
</evidence>
<evidence type="ECO:0000313" key="1">
    <source>
        <dbReference type="EMBL" id="KAH0546567.1"/>
    </source>
</evidence>
<comment type="caution">
    <text evidence="1">The sequence shown here is derived from an EMBL/GenBank/DDBJ whole genome shotgun (WGS) entry which is preliminary data.</text>
</comment>
<dbReference type="PANTHER" id="PTHR33480:SF1">
    <property type="entry name" value="TYR RECOMBINASE DOMAIN-CONTAINING PROTEIN"/>
    <property type="match status" value="1"/>
</dbReference>
<dbReference type="AlphaFoldDB" id="A0AAV7HQY9"/>
<accession>A0AAV7HQY9</accession>